<feature type="region of interest" description="Disordered" evidence="22">
    <location>
        <begin position="1302"/>
        <end position="1360"/>
    </location>
</feature>
<keyword evidence="13" id="KW-0805">Transcription regulation</keyword>
<evidence type="ECO:0000313" key="28">
    <source>
        <dbReference type="Proteomes" id="UP000716291"/>
    </source>
</evidence>
<comment type="catalytic activity">
    <reaction evidence="18">
        <text>L-lysyl(4)-[histone H3] + 3 S-adenosyl-L-methionine = N(6),N(6),N(6)-trimethyl-L-lysyl(4)-[histone H3] + 3 S-adenosyl-L-homocysteine + 3 H(+)</text>
        <dbReference type="Rhea" id="RHEA:60260"/>
        <dbReference type="Rhea" id="RHEA-COMP:15537"/>
        <dbReference type="Rhea" id="RHEA-COMP:15547"/>
        <dbReference type="ChEBI" id="CHEBI:15378"/>
        <dbReference type="ChEBI" id="CHEBI:29969"/>
        <dbReference type="ChEBI" id="CHEBI:57856"/>
        <dbReference type="ChEBI" id="CHEBI:59789"/>
        <dbReference type="ChEBI" id="CHEBI:61961"/>
        <dbReference type="EC" id="2.1.1.354"/>
    </reaction>
</comment>
<feature type="region of interest" description="Disordered" evidence="22">
    <location>
        <begin position="737"/>
        <end position="780"/>
    </location>
</feature>
<protein>
    <recommendedName>
        <fullName evidence="5">Histone-lysine N-methyltransferase, H3 lysine-4 specific</fullName>
        <ecNumber evidence="4">2.1.1.354</ecNumber>
    </recommendedName>
    <alternativeName>
        <fullName evidence="17">SET domain-containing protein 1</fullName>
    </alternativeName>
</protein>
<evidence type="ECO:0000256" key="23">
    <source>
        <dbReference type="SAM" id="Phobius"/>
    </source>
</evidence>
<evidence type="ECO:0000256" key="8">
    <source>
        <dbReference type="ARBA" id="ARBA00022691"/>
    </source>
</evidence>
<evidence type="ECO:0000256" key="14">
    <source>
        <dbReference type="ARBA" id="ARBA00023136"/>
    </source>
</evidence>
<dbReference type="InterPro" id="IPR012677">
    <property type="entry name" value="Nucleotide-bd_a/b_plait_sf"/>
</dbReference>
<feature type="transmembrane region" description="Helical" evidence="23">
    <location>
        <begin position="529"/>
        <end position="548"/>
    </location>
</feature>
<evidence type="ECO:0000256" key="9">
    <source>
        <dbReference type="ARBA" id="ARBA00022692"/>
    </source>
</evidence>
<comment type="catalytic activity">
    <reaction evidence="20">
        <text>N(6),N(6)-dimethyl-L-lysyl(4)-[histone H3] + S-adenosyl-L-methionine = N(6),N(6),N(6)-trimethyl-L-lysyl(4)-[histone H3] + S-adenosyl-L-homocysteine + H(+)</text>
        <dbReference type="Rhea" id="RHEA:60272"/>
        <dbReference type="Rhea" id="RHEA-COMP:15537"/>
        <dbReference type="Rhea" id="RHEA-COMP:15540"/>
        <dbReference type="ChEBI" id="CHEBI:15378"/>
        <dbReference type="ChEBI" id="CHEBI:57856"/>
        <dbReference type="ChEBI" id="CHEBI:59789"/>
        <dbReference type="ChEBI" id="CHEBI:61961"/>
        <dbReference type="ChEBI" id="CHEBI:61976"/>
    </reaction>
</comment>
<feature type="domain" description="RRM" evidence="24">
    <location>
        <begin position="643"/>
        <end position="728"/>
    </location>
</feature>
<feature type="compositionally biased region" description="Acidic residues" evidence="22">
    <location>
        <begin position="1225"/>
        <end position="1234"/>
    </location>
</feature>
<dbReference type="InterPro" id="IPR000504">
    <property type="entry name" value="RRM_dom"/>
</dbReference>
<dbReference type="PROSITE" id="PS50102">
    <property type="entry name" value="RRM"/>
    <property type="match status" value="1"/>
</dbReference>
<dbReference type="PANTHER" id="PTHR45814:SF2">
    <property type="entry name" value="HISTONE-LYSINE N-METHYLTRANSFERASE SETD1"/>
    <property type="match status" value="1"/>
</dbReference>
<dbReference type="Pfam" id="PF11764">
    <property type="entry name" value="N-SET"/>
    <property type="match status" value="1"/>
</dbReference>
<dbReference type="Gene3D" id="1.20.1420.30">
    <property type="entry name" value="NCX, central ion-binding region"/>
    <property type="match status" value="1"/>
</dbReference>
<dbReference type="Gene3D" id="2.170.270.10">
    <property type="entry name" value="SET domain"/>
    <property type="match status" value="1"/>
</dbReference>
<evidence type="ECO:0000256" key="21">
    <source>
        <dbReference type="PROSITE-ProRule" id="PRU00176"/>
    </source>
</evidence>
<dbReference type="Gene3D" id="3.30.559.10">
    <property type="entry name" value="Chloramphenicol acetyltransferase-like domain"/>
    <property type="match status" value="2"/>
</dbReference>
<feature type="compositionally biased region" description="Basic and acidic residues" evidence="22">
    <location>
        <begin position="1330"/>
        <end position="1354"/>
    </location>
</feature>
<keyword evidence="14 23" id="KW-0472">Membrane</keyword>
<evidence type="ECO:0000256" key="18">
    <source>
        <dbReference type="ARBA" id="ARBA00047571"/>
    </source>
</evidence>
<dbReference type="SMART" id="SM00317">
    <property type="entry name" value="SET"/>
    <property type="match status" value="1"/>
</dbReference>
<feature type="region of interest" description="Disordered" evidence="22">
    <location>
        <begin position="1113"/>
        <end position="1168"/>
    </location>
</feature>
<dbReference type="EMBL" id="JAANQT010000044">
    <property type="protein sequence ID" value="KAG1315423.1"/>
    <property type="molecule type" value="Genomic_DNA"/>
</dbReference>
<feature type="compositionally biased region" description="Basic and acidic residues" evidence="22">
    <location>
        <begin position="743"/>
        <end position="753"/>
    </location>
</feature>
<keyword evidence="7" id="KW-0808">Transferase</keyword>
<evidence type="ECO:0000256" key="3">
    <source>
        <dbReference type="ARBA" id="ARBA00008170"/>
    </source>
</evidence>
<dbReference type="InterPro" id="IPR001214">
    <property type="entry name" value="SET_dom"/>
</dbReference>
<evidence type="ECO:0000259" key="25">
    <source>
        <dbReference type="PROSITE" id="PS50280"/>
    </source>
</evidence>
<dbReference type="GO" id="GO:0016020">
    <property type="term" value="C:membrane"/>
    <property type="evidence" value="ECO:0007669"/>
    <property type="project" value="UniProtKB-SubCell"/>
</dbReference>
<feature type="transmembrane region" description="Helical" evidence="23">
    <location>
        <begin position="149"/>
        <end position="168"/>
    </location>
</feature>
<evidence type="ECO:0000256" key="16">
    <source>
        <dbReference type="ARBA" id="ARBA00023242"/>
    </source>
</evidence>
<feature type="domain" description="SET" evidence="25">
    <location>
        <begin position="1469"/>
        <end position="1586"/>
    </location>
</feature>
<feature type="transmembrane region" description="Helical" evidence="23">
    <location>
        <begin position="121"/>
        <end position="142"/>
    </location>
</feature>
<evidence type="ECO:0000256" key="20">
    <source>
        <dbReference type="ARBA" id="ARBA00049129"/>
    </source>
</evidence>
<evidence type="ECO:0000256" key="10">
    <source>
        <dbReference type="ARBA" id="ARBA00022853"/>
    </source>
</evidence>
<dbReference type="GO" id="GO:0032259">
    <property type="term" value="P:methylation"/>
    <property type="evidence" value="ECO:0007669"/>
    <property type="project" value="UniProtKB-KW"/>
</dbReference>
<dbReference type="InterPro" id="IPR037841">
    <property type="entry name" value="SET_SETD1A/B"/>
</dbReference>
<proteinExistence type="inferred from homology"/>
<evidence type="ECO:0000259" key="26">
    <source>
        <dbReference type="PROSITE" id="PS50868"/>
    </source>
</evidence>
<keyword evidence="6" id="KW-0489">Methyltransferase</keyword>
<dbReference type="InterPro" id="IPR024657">
    <property type="entry name" value="COMPASS_Set1_N-SET"/>
</dbReference>
<evidence type="ECO:0000256" key="5">
    <source>
        <dbReference type="ARBA" id="ARBA00015839"/>
    </source>
</evidence>
<feature type="compositionally biased region" description="Basic and acidic residues" evidence="22">
    <location>
        <begin position="764"/>
        <end position="778"/>
    </location>
</feature>
<dbReference type="GO" id="GO:0048188">
    <property type="term" value="C:Set1C/COMPASS complex"/>
    <property type="evidence" value="ECO:0007669"/>
    <property type="project" value="InterPro"/>
</dbReference>
<feature type="compositionally biased region" description="Acidic residues" evidence="22">
    <location>
        <begin position="1200"/>
        <end position="1217"/>
    </location>
</feature>
<feature type="domain" description="Post-SET" evidence="26">
    <location>
        <begin position="1592"/>
        <end position="1608"/>
    </location>
</feature>
<keyword evidence="11 21" id="KW-0694">RNA-binding</keyword>
<feature type="region of interest" description="Disordered" evidence="22">
    <location>
        <begin position="968"/>
        <end position="1005"/>
    </location>
</feature>
<feature type="compositionally biased region" description="Polar residues" evidence="22">
    <location>
        <begin position="1135"/>
        <end position="1146"/>
    </location>
</feature>
<evidence type="ECO:0000256" key="19">
    <source>
        <dbReference type="ARBA" id="ARBA00047583"/>
    </source>
</evidence>
<dbReference type="CDD" id="cd19169">
    <property type="entry name" value="SET_SETD1"/>
    <property type="match status" value="1"/>
</dbReference>
<reference evidence="27" key="1">
    <citation type="journal article" date="2020" name="Microb. Genom.">
        <title>Genetic diversity of clinical and environmental Mucorales isolates obtained from an investigation of mucormycosis cases among solid organ transplant recipients.</title>
        <authorList>
            <person name="Nguyen M.H."/>
            <person name="Kaul D."/>
            <person name="Muto C."/>
            <person name="Cheng S.J."/>
            <person name="Richter R.A."/>
            <person name="Bruno V.M."/>
            <person name="Liu G."/>
            <person name="Beyhan S."/>
            <person name="Sundermann A.J."/>
            <person name="Mounaud S."/>
            <person name="Pasculle A.W."/>
            <person name="Nierman W.C."/>
            <person name="Driscoll E."/>
            <person name="Cumbie R."/>
            <person name="Clancy C.J."/>
            <person name="Dupont C.L."/>
        </authorList>
    </citation>
    <scope>NUCLEOTIDE SEQUENCE</scope>
    <source>
        <strain evidence="27">GL11</strain>
    </source>
</reference>
<feature type="compositionally biased region" description="Basic residues" evidence="22">
    <location>
        <begin position="291"/>
        <end position="302"/>
    </location>
</feature>
<feature type="compositionally biased region" description="Low complexity" evidence="22">
    <location>
        <begin position="991"/>
        <end position="1005"/>
    </location>
</feature>
<feature type="compositionally biased region" description="Basic and acidic residues" evidence="22">
    <location>
        <begin position="973"/>
        <end position="990"/>
    </location>
</feature>
<accession>A0A9P6XJG1</accession>
<dbReference type="InterPro" id="IPR004837">
    <property type="entry name" value="NaCa_Exmemb"/>
</dbReference>
<keyword evidence="10" id="KW-0156">Chromatin regulator</keyword>
<dbReference type="SUPFAM" id="SSF54928">
    <property type="entry name" value="RNA-binding domain, RBD"/>
    <property type="match status" value="1"/>
</dbReference>
<evidence type="ECO:0000256" key="13">
    <source>
        <dbReference type="ARBA" id="ARBA00023015"/>
    </source>
</evidence>
<evidence type="ECO:0000256" key="12">
    <source>
        <dbReference type="ARBA" id="ARBA00022989"/>
    </source>
</evidence>
<evidence type="ECO:0000256" key="1">
    <source>
        <dbReference type="ARBA" id="ARBA00004123"/>
    </source>
</evidence>
<organism evidence="27 28">
    <name type="scientific">Rhizopus oryzae</name>
    <name type="common">Mucormycosis agent</name>
    <name type="synonym">Rhizopus arrhizus var. delemar</name>
    <dbReference type="NCBI Taxonomy" id="64495"/>
    <lineage>
        <taxon>Eukaryota</taxon>
        <taxon>Fungi</taxon>
        <taxon>Fungi incertae sedis</taxon>
        <taxon>Mucoromycota</taxon>
        <taxon>Mucoromycotina</taxon>
        <taxon>Mucoromycetes</taxon>
        <taxon>Mucorales</taxon>
        <taxon>Mucorineae</taxon>
        <taxon>Rhizopodaceae</taxon>
        <taxon>Rhizopus</taxon>
    </lineage>
</organism>
<dbReference type="GO" id="GO:0003723">
    <property type="term" value="F:RNA binding"/>
    <property type="evidence" value="ECO:0007669"/>
    <property type="project" value="UniProtKB-UniRule"/>
</dbReference>
<dbReference type="Pfam" id="PF02458">
    <property type="entry name" value="Transferase"/>
    <property type="match status" value="1"/>
</dbReference>
<keyword evidence="9 23" id="KW-0812">Transmembrane</keyword>
<feature type="region of interest" description="Disordered" evidence="22">
    <location>
        <begin position="799"/>
        <end position="837"/>
    </location>
</feature>
<dbReference type="InterPro" id="IPR023213">
    <property type="entry name" value="CAT-like_dom_sf"/>
</dbReference>
<feature type="region of interest" description="Disordered" evidence="22">
    <location>
        <begin position="849"/>
        <end position="872"/>
    </location>
</feature>
<keyword evidence="8" id="KW-0949">S-adenosyl-L-methionine</keyword>
<dbReference type="GO" id="GO:0055085">
    <property type="term" value="P:transmembrane transport"/>
    <property type="evidence" value="ECO:0007669"/>
    <property type="project" value="InterPro"/>
</dbReference>
<dbReference type="SUPFAM" id="SSF82199">
    <property type="entry name" value="SET domain"/>
    <property type="match status" value="1"/>
</dbReference>
<sequence>MLSAFSNNCSNIELQKDQCEFVQSSCDGFTAIYLKLYYCLGIWKQAAAIILLICLLVLFGAISIVASDFFCPNLQTISSKLQLSESMAGVTILAFGNGSPDLFSTFSAMDSGAGSLAIGELIGAAFFIVAVVSGCMGIIKPFQSQRVTFMRDATYLLGAVLIMTWIAYNQSIHWYHGIILIMYYVSYVAVVMLGAYRNRGYNNANMIEQKPAHEIDLVDESTCLLPNDSTTKRRKYGKPSSLLIPARRFSVNSNLSDSYSQRVRHSLQPATPEGISPVSATFISHPNSKLPRTKSTHSTRTYKRSIAPKPGFRTSIFGAIEFQEKINSFRRAMSSQVILSPTRHERQVSMPTYGCIYQNNTSVHQKNRPRALTSSATQDYFTYLSTQQEPAAAMSHTNDGQLESNGYPELIVPEIRLAPPTNNDEEQHSEEFYDCQHTPQHSFYHSVRDQSYSTLDCESYLTASQSYNELVSPTYSFMDQCFSSSLTDNHMSVLFGQEENVIEEEEITLIQSLFPTLQDFHKKTTFSKVNAIIAAPFVLVFTLTLPVAELKEQKVDDVLGFGEDSNEARQQQQSASTLAVNNYLSVPLSDNEAPFSEGNSAGDLVANTALTKIGFPTMAISACYAGPLLSKFDEHSVGPKPLTKVLVSQLSPLMTETQITTYFSIYGQVSLVEIEKCPTTGGSLGIAHVHFENDATQDGHICACQAVEKGNGRRMGSAENVRVCFDATGEKLREAIKQASGIKTDKPAAERSHTLLRSRQPSPRKSDDYRYGGEDSRRHDARHHYSRYDYYDDDYGYSRHHHGSRPPHYHSSRYPPPRYSDHYHYDHPSRHSRWSHHYRSRSRSRERYYKERDSDWGRDRSKRHTDDKRYTEEKPHAQYPLLLISRKCLPFIRGALEDLKKMFYYYNCIDVYSDDENWVIVFDSLPLAKKALIATNQQSLLGHKLVITSKFPVTDYEKSAEKVMNETINKPQSESDKNHHNHTNTEEKSNHNSIATITTTTNGNSTPSNSFMDIIPNKPVTAQDLIFQQLADIFISDVKSRVAGPVIHDFIKTERAKRLEATLNDSKEARLDNVQMIQKSIIESITTNSTKLPRFKKKQQFELPMKRKFDTLLNDHDETSGSSAYISKHQKIQEETTPAFTTGSSSEEGEYRTEPESSDQEEDDLSVRIRQKERRTRRICDYLSDEEESDEDDTVRQELHEDEEESDDGEDDEEFEFENGSVEQYESDEDDDFENFISNKKRKRAYNKKQSIVNKRQRKLDAYTDNEEEYEALKTKKKPGRKKKYTFIDKVQNGALLNSSLYSEEDHEKQEEQEEQEQEEEEEEEEEFDREALEKILLEHTDVSDLEETSKDDEGSVFNPFNETEDVEEFYFLRAAILEKYEDKEQGPVTNIVRGGCARACVVTKIPDAVKATYLPRNKALIEFPSESGKISSRATRVNNRRLAIGMEMQKKTIDSDILKFNQLKSRKKQLKFAKSPIHDWGLFAEEHIDVNDMVIEYVGEMIRQQVAEEREKQYERCGIGSSYLFRVDDDTVIDATKRGSIARFINHCCSPNCSAKIITVDKQKKIVIYANRDIEPGEEITYDYKFPIEAEKIPCLCGSKFCKGTFKAFCFLFSLYSTFSVCLFSLLTTSMAPVPRIQVISRSWVKPATPTPFHKEHTKLSDWDFVMYTSYIPILLFYTNDNNDPKFMNADALKDSLSKTLVDLYPLAGRLLDIGNGKDIIDNCDDGVLFVEAEYSQDLETFRQDGYLPSQMDYHKMFPIHFYCSPQDPLLAIQLTRFADGGVSLGVMILHKVADMHSACYFLNAWSKATRGIEFPPASFNRDLVNFPKDTIITDEVLDHYRDEHRVCQPNTSQLAHSDPYQIKYNRTGAKGPKPLKSIILEFYSSGLQACKKDAHTPEMIASKSWISTKDALLAMLLRAMVKSRTVSEEADVKMVMTLNGRSRMKNHKQMEYYFGNWMICRAFKTSFKEINQTPLVNTAMKLRQTITNLKPSLFHGISKLYKLHDDMTANYLTYQPNSEFQTTINDVSTLPFYKVDFGFGCPDRTRSYITFGGNGCLFVFNREDNSGVVYDVQLQMDLASISRFIEDPDIQKYAKNIRY</sequence>
<evidence type="ECO:0000256" key="6">
    <source>
        <dbReference type="ARBA" id="ARBA00022603"/>
    </source>
</evidence>
<dbReference type="InterPro" id="IPR003616">
    <property type="entry name" value="Post-SET_dom"/>
</dbReference>
<dbReference type="SMART" id="SM00360">
    <property type="entry name" value="RRM"/>
    <property type="match status" value="1"/>
</dbReference>
<dbReference type="Pfam" id="PF01699">
    <property type="entry name" value="Na_Ca_ex"/>
    <property type="match status" value="1"/>
</dbReference>
<dbReference type="Pfam" id="PF00856">
    <property type="entry name" value="SET"/>
    <property type="match status" value="1"/>
</dbReference>
<name>A0A9P6XJG1_RHIOR</name>
<comment type="similarity">
    <text evidence="3">Belongs to the Ca(2+):cation antiporter (CaCA) (TC 2.A.19) family.</text>
</comment>
<comment type="subcellular location">
    <subcellularLocation>
        <location evidence="2">Membrane</location>
        <topology evidence="2">Multi-pass membrane protein</topology>
    </subcellularLocation>
    <subcellularLocation>
        <location evidence="1">Nucleus</location>
    </subcellularLocation>
</comment>
<evidence type="ECO:0000256" key="11">
    <source>
        <dbReference type="ARBA" id="ARBA00022884"/>
    </source>
</evidence>
<feature type="compositionally biased region" description="Basic residues" evidence="22">
    <location>
        <begin position="799"/>
        <end position="811"/>
    </location>
</feature>
<dbReference type="GO" id="GO:0140999">
    <property type="term" value="F:histone H3K4 trimethyltransferase activity"/>
    <property type="evidence" value="ECO:0007669"/>
    <property type="project" value="UniProtKB-EC"/>
</dbReference>
<dbReference type="PROSITE" id="PS50280">
    <property type="entry name" value="SET"/>
    <property type="match status" value="1"/>
</dbReference>
<dbReference type="SMART" id="SM01291">
    <property type="entry name" value="N-SET"/>
    <property type="match status" value="1"/>
</dbReference>
<dbReference type="PANTHER" id="PTHR45814">
    <property type="entry name" value="HISTONE-LYSINE N-METHYLTRANSFERASE SETD1"/>
    <property type="match status" value="1"/>
</dbReference>
<comment type="catalytic activity">
    <reaction evidence="19">
        <text>N(6)-methyl-L-lysyl(4)-[histone H3] + S-adenosyl-L-methionine = N(6),N(6)-dimethyl-L-lysyl(4)-[histone H3] + S-adenosyl-L-homocysteine + H(+)</text>
        <dbReference type="Rhea" id="RHEA:60268"/>
        <dbReference type="Rhea" id="RHEA-COMP:15540"/>
        <dbReference type="Rhea" id="RHEA-COMP:15543"/>
        <dbReference type="ChEBI" id="CHEBI:15378"/>
        <dbReference type="ChEBI" id="CHEBI:57856"/>
        <dbReference type="ChEBI" id="CHEBI:59789"/>
        <dbReference type="ChEBI" id="CHEBI:61929"/>
        <dbReference type="ChEBI" id="CHEBI:61976"/>
    </reaction>
</comment>
<evidence type="ECO:0000313" key="27">
    <source>
        <dbReference type="EMBL" id="KAG1315423.1"/>
    </source>
</evidence>
<evidence type="ECO:0000259" key="24">
    <source>
        <dbReference type="PROSITE" id="PS50102"/>
    </source>
</evidence>
<dbReference type="InterPro" id="IPR044570">
    <property type="entry name" value="Set1-like"/>
</dbReference>
<keyword evidence="16" id="KW-0539">Nucleus</keyword>
<keyword evidence="12 23" id="KW-1133">Transmembrane helix</keyword>
<dbReference type="InterPro" id="IPR044880">
    <property type="entry name" value="NCX_ion-bd_dom_sf"/>
</dbReference>
<dbReference type="InterPro" id="IPR046341">
    <property type="entry name" value="SET_dom_sf"/>
</dbReference>
<gene>
    <name evidence="27" type="ORF">G6F64_000692</name>
</gene>
<dbReference type="Proteomes" id="UP000716291">
    <property type="component" value="Unassembled WGS sequence"/>
</dbReference>
<feature type="compositionally biased region" description="Acidic residues" evidence="22">
    <location>
        <begin position="1183"/>
        <end position="1193"/>
    </location>
</feature>
<dbReference type="InterPro" id="IPR035979">
    <property type="entry name" value="RBD_domain_sf"/>
</dbReference>
<feature type="region of interest" description="Disordered" evidence="22">
    <location>
        <begin position="283"/>
        <end position="302"/>
    </location>
</feature>
<evidence type="ECO:0000256" key="22">
    <source>
        <dbReference type="SAM" id="MobiDB-lite"/>
    </source>
</evidence>
<keyword evidence="15" id="KW-0804">Transcription</keyword>
<dbReference type="EC" id="2.1.1.354" evidence="4"/>
<evidence type="ECO:0000256" key="15">
    <source>
        <dbReference type="ARBA" id="ARBA00023163"/>
    </source>
</evidence>
<evidence type="ECO:0000256" key="17">
    <source>
        <dbReference type="ARBA" id="ARBA00030093"/>
    </source>
</evidence>
<feature type="compositionally biased region" description="Acidic residues" evidence="22">
    <location>
        <begin position="1311"/>
        <end position="1329"/>
    </location>
</feature>
<evidence type="ECO:0000256" key="7">
    <source>
        <dbReference type="ARBA" id="ARBA00022679"/>
    </source>
</evidence>
<dbReference type="PROSITE" id="PS50868">
    <property type="entry name" value="POST_SET"/>
    <property type="match status" value="1"/>
</dbReference>
<evidence type="ECO:0000256" key="2">
    <source>
        <dbReference type="ARBA" id="ARBA00004141"/>
    </source>
</evidence>
<feature type="compositionally biased region" description="Basic and acidic residues" evidence="22">
    <location>
        <begin position="819"/>
        <end position="829"/>
    </location>
</feature>
<feature type="region of interest" description="Disordered" evidence="22">
    <location>
        <begin position="1181"/>
        <end position="1277"/>
    </location>
</feature>
<evidence type="ECO:0000256" key="4">
    <source>
        <dbReference type="ARBA" id="ARBA00012182"/>
    </source>
</evidence>
<comment type="caution">
    <text evidence="27">The sequence shown here is derived from an EMBL/GenBank/DDBJ whole genome shotgun (WGS) entry which is preliminary data.</text>
</comment>
<dbReference type="Gene3D" id="3.30.70.330">
    <property type="match status" value="1"/>
</dbReference>
<keyword evidence="28" id="KW-1185">Reference proteome</keyword>
<feature type="transmembrane region" description="Helical" evidence="23">
    <location>
        <begin position="174"/>
        <end position="196"/>
    </location>
</feature>
<feature type="transmembrane region" description="Helical" evidence="23">
    <location>
        <begin position="46"/>
        <end position="66"/>
    </location>
</feature>